<organism evidence="1 2">
    <name type="scientific">Plakobranchus ocellatus</name>
    <dbReference type="NCBI Taxonomy" id="259542"/>
    <lineage>
        <taxon>Eukaryota</taxon>
        <taxon>Metazoa</taxon>
        <taxon>Spiralia</taxon>
        <taxon>Lophotrochozoa</taxon>
        <taxon>Mollusca</taxon>
        <taxon>Gastropoda</taxon>
        <taxon>Heterobranchia</taxon>
        <taxon>Euthyneura</taxon>
        <taxon>Panpulmonata</taxon>
        <taxon>Sacoglossa</taxon>
        <taxon>Placobranchoidea</taxon>
        <taxon>Plakobranchidae</taxon>
        <taxon>Plakobranchus</taxon>
    </lineage>
</organism>
<comment type="caution">
    <text evidence="1">The sequence shown here is derived from an EMBL/GenBank/DDBJ whole genome shotgun (WGS) entry which is preliminary data.</text>
</comment>
<reference evidence="1 2" key="1">
    <citation type="journal article" date="2021" name="Elife">
        <title>Chloroplast acquisition without the gene transfer in kleptoplastic sea slugs, Plakobranchus ocellatus.</title>
        <authorList>
            <person name="Maeda T."/>
            <person name="Takahashi S."/>
            <person name="Yoshida T."/>
            <person name="Shimamura S."/>
            <person name="Takaki Y."/>
            <person name="Nagai Y."/>
            <person name="Toyoda A."/>
            <person name="Suzuki Y."/>
            <person name="Arimoto A."/>
            <person name="Ishii H."/>
            <person name="Satoh N."/>
            <person name="Nishiyama T."/>
            <person name="Hasebe M."/>
            <person name="Maruyama T."/>
            <person name="Minagawa J."/>
            <person name="Obokata J."/>
            <person name="Shigenobu S."/>
        </authorList>
    </citation>
    <scope>NUCLEOTIDE SEQUENCE [LARGE SCALE GENOMIC DNA]</scope>
</reference>
<evidence type="ECO:0000313" key="2">
    <source>
        <dbReference type="Proteomes" id="UP000735302"/>
    </source>
</evidence>
<dbReference type="EMBL" id="BLXT01006360">
    <property type="protein sequence ID" value="GFO31156.1"/>
    <property type="molecule type" value="Genomic_DNA"/>
</dbReference>
<dbReference type="Proteomes" id="UP000735302">
    <property type="component" value="Unassembled WGS sequence"/>
</dbReference>
<sequence>MRFGHSLSDRETAWNSLSSVQPWPARYAGSFPRTRCTATGTQGQPGCAITIHSPTQFFIPFLVVATSTIVHLAGPVLCSDPM</sequence>
<protein>
    <submittedName>
        <fullName evidence="1">Uncharacterized protein</fullName>
    </submittedName>
</protein>
<name>A0AAV4CI69_9GAST</name>
<proteinExistence type="predicted"/>
<accession>A0AAV4CI69</accession>
<evidence type="ECO:0000313" key="1">
    <source>
        <dbReference type="EMBL" id="GFO31156.1"/>
    </source>
</evidence>
<gene>
    <name evidence="1" type="ORF">PoB_005766100</name>
</gene>
<keyword evidence="2" id="KW-1185">Reference proteome</keyword>
<dbReference type="AlphaFoldDB" id="A0AAV4CI69"/>